<evidence type="ECO:0000313" key="5">
    <source>
        <dbReference type="EMBL" id="TVU24667.1"/>
    </source>
</evidence>
<evidence type="ECO:0000256" key="2">
    <source>
        <dbReference type="ARBA" id="ARBA00022980"/>
    </source>
</evidence>
<reference evidence="5 6" key="1">
    <citation type="journal article" date="2019" name="Sci. Rep.">
        <title>A high-quality genome of Eragrostis curvula grass provides insights into Poaceae evolution and supports new strategies to enhance forage quality.</title>
        <authorList>
            <person name="Carballo J."/>
            <person name="Santos B.A.C.M."/>
            <person name="Zappacosta D."/>
            <person name="Garbus I."/>
            <person name="Selva J.P."/>
            <person name="Gallo C.A."/>
            <person name="Diaz A."/>
            <person name="Albertini E."/>
            <person name="Caccamo M."/>
            <person name="Echenique V."/>
        </authorList>
    </citation>
    <scope>NUCLEOTIDE SEQUENCE [LARGE SCALE GENOMIC DNA]</scope>
    <source>
        <strain evidence="6">cv. Victoria</strain>
        <tissue evidence="5">Leaf</tissue>
    </source>
</reference>
<keyword evidence="3" id="KW-0687">Ribonucleoprotein</keyword>
<dbReference type="SUPFAM" id="SSF54565">
    <property type="entry name" value="Ribosomal protein S16"/>
    <property type="match status" value="1"/>
</dbReference>
<dbReference type="AlphaFoldDB" id="A0A5J9UNA1"/>
<feature type="region of interest" description="Disordered" evidence="4">
    <location>
        <begin position="74"/>
        <end position="93"/>
    </location>
</feature>
<comment type="similarity">
    <text evidence="1">Belongs to the bacterial ribosomal protein bS16 family.</text>
</comment>
<dbReference type="GO" id="GO:0005737">
    <property type="term" value="C:cytoplasm"/>
    <property type="evidence" value="ECO:0007669"/>
    <property type="project" value="UniProtKB-ARBA"/>
</dbReference>
<accession>A0A5J9UNA1</accession>
<sequence>MAATSFSMSTTSCVRVRFGAPLRSTAADLPLVRRSGTASFASYVLRAQHEEQHCVSPALRDPRVASLLAGGAGKLSSVGRSSRRELRMRRRGPDRIDRSQAVYRIVAIDVRSRREGRDLQKVGFYDPIKNQTSLNDPHTTVPDRQRLRQLRQDQSRRTPSMCTRVLVNRPIRAGCGQRKAMTKRKVDALSSAISSGRERSQNWHEDQTKYMLEWHIDYLKKQHTGFKFRKPHHLLCADALNKKFAMGVTVGQVDRHYRYHKENWKYIATALSKSGNSFDNTRCLVIISESEKSTLCDRARRLLNKPIKFFNEMKELFTGSSADGSFAADQNTCMDGSDGSDSDDSRDLIDLNCYTQPEDPLGEDSDTLPTPTRHANVDNNSSSTSRGNSKRPKGKKTLTEKPQNKSRLAESTEEITATMKSLRETLAATAPPQMPQFIDPHATLWQKLETIPMTSDQRVLVGEHLSSKENKGKRSWLCNASAETLHAWVFKFLCEKEGIN</sequence>
<evidence type="ECO:0000256" key="3">
    <source>
        <dbReference type="ARBA" id="ARBA00023274"/>
    </source>
</evidence>
<name>A0A5J9UNA1_9POAL</name>
<keyword evidence="2" id="KW-0689">Ribosomal protein</keyword>
<dbReference type="EMBL" id="RWGY01000013">
    <property type="protein sequence ID" value="TVU24667.1"/>
    <property type="molecule type" value="Genomic_DNA"/>
</dbReference>
<dbReference type="Pfam" id="PF00886">
    <property type="entry name" value="Ribosomal_S16"/>
    <property type="match status" value="1"/>
</dbReference>
<feature type="region of interest" description="Disordered" evidence="4">
    <location>
        <begin position="332"/>
        <end position="412"/>
    </location>
</feature>
<dbReference type="GO" id="GO:1990904">
    <property type="term" value="C:ribonucleoprotein complex"/>
    <property type="evidence" value="ECO:0007669"/>
    <property type="project" value="UniProtKB-KW"/>
</dbReference>
<protein>
    <recommendedName>
        <fullName evidence="7">Myb/SANT-like domain-containing protein</fullName>
    </recommendedName>
</protein>
<dbReference type="Gene3D" id="3.30.1320.10">
    <property type="match status" value="1"/>
</dbReference>
<feature type="non-terminal residue" evidence="5">
    <location>
        <position position="1"/>
    </location>
</feature>
<comment type="caution">
    <text evidence="5">The sequence shown here is derived from an EMBL/GenBank/DDBJ whole genome shotgun (WGS) entry which is preliminary data.</text>
</comment>
<dbReference type="InterPro" id="IPR000307">
    <property type="entry name" value="Ribosomal_bS16"/>
</dbReference>
<dbReference type="PANTHER" id="PTHR47906">
    <property type="entry name" value="OSJNBB0050O03.9 PROTEIN-RELATED"/>
    <property type="match status" value="1"/>
</dbReference>
<feature type="compositionally biased region" description="Polar residues" evidence="4">
    <location>
        <begin position="377"/>
        <end position="387"/>
    </location>
</feature>
<dbReference type="OrthoDB" id="680825at2759"/>
<evidence type="ECO:0000313" key="6">
    <source>
        <dbReference type="Proteomes" id="UP000324897"/>
    </source>
</evidence>
<dbReference type="InterPro" id="IPR023803">
    <property type="entry name" value="Ribosomal_bS16_dom_sf"/>
</dbReference>
<keyword evidence="6" id="KW-1185">Reference proteome</keyword>
<dbReference type="GO" id="GO:0005840">
    <property type="term" value="C:ribosome"/>
    <property type="evidence" value="ECO:0007669"/>
    <property type="project" value="UniProtKB-KW"/>
</dbReference>
<feature type="compositionally biased region" description="Basic and acidic residues" evidence="4">
    <location>
        <begin position="397"/>
        <end position="410"/>
    </location>
</feature>
<gene>
    <name evidence="5" type="ORF">EJB05_27118</name>
</gene>
<dbReference type="GO" id="GO:0003735">
    <property type="term" value="F:structural constituent of ribosome"/>
    <property type="evidence" value="ECO:0007669"/>
    <property type="project" value="InterPro"/>
</dbReference>
<dbReference type="Gramene" id="TVU24667">
    <property type="protein sequence ID" value="TVU24667"/>
    <property type="gene ID" value="EJB05_27118"/>
</dbReference>
<dbReference type="Proteomes" id="UP000324897">
    <property type="component" value="Chromosome 2"/>
</dbReference>
<organism evidence="5 6">
    <name type="scientific">Eragrostis curvula</name>
    <name type="common">weeping love grass</name>
    <dbReference type="NCBI Taxonomy" id="38414"/>
    <lineage>
        <taxon>Eukaryota</taxon>
        <taxon>Viridiplantae</taxon>
        <taxon>Streptophyta</taxon>
        <taxon>Embryophyta</taxon>
        <taxon>Tracheophyta</taxon>
        <taxon>Spermatophyta</taxon>
        <taxon>Magnoliopsida</taxon>
        <taxon>Liliopsida</taxon>
        <taxon>Poales</taxon>
        <taxon>Poaceae</taxon>
        <taxon>PACMAD clade</taxon>
        <taxon>Chloridoideae</taxon>
        <taxon>Eragrostideae</taxon>
        <taxon>Eragrostidinae</taxon>
        <taxon>Eragrostis</taxon>
    </lineage>
</organism>
<proteinExistence type="inferred from homology"/>
<feature type="non-terminal residue" evidence="5">
    <location>
        <position position="500"/>
    </location>
</feature>
<evidence type="ECO:0000256" key="1">
    <source>
        <dbReference type="ARBA" id="ARBA00006668"/>
    </source>
</evidence>
<dbReference type="PANTHER" id="PTHR47906:SF5">
    <property type="entry name" value="OS05G0118600 PROTEIN"/>
    <property type="match status" value="1"/>
</dbReference>
<dbReference type="GO" id="GO:0006412">
    <property type="term" value="P:translation"/>
    <property type="evidence" value="ECO:0007669"/>
    <property type="project" value="InterPro"/>
</dbReference>
<evidence type="ECO:0008006" key="7">
    <source>
        <dbReference type="Google" id="ProtNLM"/>
    </source>
</evidence>
<evidence type="ECO:0000256" key="4">
    <source>
        <dbReference type="SAM" id="MobiDB-lite"/>
    </source>
</evidence>